<evidence type="ECO:0000313" key="1">
    <source>
        <dbReference type="EMBL" id="KAK8876343.1"/>
    </source>
</evidence>
<accession>A0ABR2JEF7</accession>
<reference evidence="1 2" key="1">
    <citation type="submission" date="2024-04" db="EMBL/GenBank/DDBJ databases">
        <title>Tritrichomonas musculus Genome.</title>
        <authorList>
            <person name="Alves-Ferreira E."/>
            <person name="Grigg M."/>
            <person name="Lorenzi H."/>
            <person name="Galac M."/>
        </authorList>
    </citation>
    <scope>NUCLEOTIDE SEQUENCE [LARGE SCALE GENOMIC DNA]</scope>
    <source>
        <strain evidence="1 2">EAF2021</strain>
    </source>
</reference>
<proteinExistence type="predicted"/>
<keyword evidence="2" id="KW-1185">Reference proteome</keyword>
<sequence>MEIDFNKVPVTVLDSHYTCPDIREIGIKFIKNTEVRVMVEEFYMFTIPRPT</sequence>
<dbReference type="Proteomes" id="UP001470230">
    <property type="component" value="Unassembled WGS sequence"/>
</dbReference>
<protein>
    <submittedName>
        <fullName evidence="1">Uncharacterized protein</fullName>
    </submittedName>
</protein>
<evidence type="ECO:0000313" key="2">
    <source>
        <dbReference type="Proteomes" id="UP001470230"/>
    </source>
</evidence>
<organism evidence="1 2">
    <name type="scientific">Tritrichomonas musculus</name>
    <dbReference type="NCBI Taxonomy" id="1915356"/>
    <lineage>
        <taxon>Eukaryota</taxon>
        <taxon>Metamonada</taxon>
        <taxon>Parabasalia</taxon>
        <taxon>Tritrichomonadida</taxon>
        <taxon>Tritrichomonadidae</taxon>
        <taxon>Tritrichomonas</taxon>
    </lineage>
</organism>
<dbReference type="EMBL" id="JAPFFF010000012">
    <property type="protein sequence ID" value="KAK8876343.1"/>
    <property type="molecule type" value="Genomic_DNA"/>
</dbReference>
<name>A0ABR2JEF7_9EUKA</name>
<gene>
    <name evidence="1" type="ORF">M9Y10_006541</name>
</gene>
<comment type="caution">
    <text evidence="1">The sequence shown here is derived from an EMBL/GenBank/DDBJ whole genome shotgun (WGS) entry which is preliminary data.</text>
</comment>